<evidence type="ECO:0000259" key="3">
    <source>
        <dbReference type="PROSITE" id="PS50045"/>
    </source>
</evidence>
<dbReference type="RefSeq" id="WP_276264113.1">
    <property type="nucleotide sequence ID" value="NZ_JARJLM010000103.1"/>
</dbReference>
<dbReference type="SUPFAM" id="SSF52540">
    <property type="entry name" value="P-loop containing nucleoside triphosphate hydrolases"/>
    <property type="match status" value="1"/>
</dbReference>
<dbReference type="PROSITE" id="PS50045">
    <property type="entry name" value="SIGMA54_INTERACT_4"/>
    <property type="match status" value="1"/>
</dbReference>
<evidence type="ECO:0000313" key="4">
    <source>
        <dbReference type="EMBL" id="MDF3832513.1"/>
    </source>
</evidence>
<dbReference type="Pfam" id="PF00158">
    <property type="entry name" value="Sigma54_activat"/>
    <property type="match status" value="1"/>
</dbReference>
<dbReference type="PIRSF" id="PIRSF037354">
    <property type="entry name" value="Txn_actvtr_RtcR"/>
    <property type="match status" value="1"/>
</dbReference>
<name>A0ABT6AJB8_9BURK</name>
<dbReference type="SMART" id="SM00382">
    <property type="entry name" value="AAA"/>
    <property type="match status" value="1"/>
</dbReference>
<dbReference type="InterPro" id="IPR002078">
    <property type="entry name" value="Sigma_54_int"/>
</dbReference>
<dbReference type="Pfam" id="PF06956">
    <property type="entry name" value="RtcR"/>
    <property type="match status" value="1"/>
</dbReference>
<dbReference type="EMBL" id="JARJLM010000103">
    <property type="protein sequence ID" value="MDF3832513.1"/>
    <property type="molecule type" value="Genomic_DNA"/>
</dbReference>
<dbReference type="InterPro" id="IPR003593">
    <property type="entry name" value="AAA+_ATPase"/>
</dbReference>
<sequence length="538" mass="59830">MRKVVIGFIGTQLDRGKGSARWEKWRPTVALCQHEDLLVDRFELLHTGRHQALAEQVAADIAKVSPETEVRLHLLALEDPWDFSEVYASLHEFARGYRFDTEQEEYWVHITTGTHVAQICLFLLTEARYLPACLLQTSPPYRQESGQPGSYAAIDLDLSRYDQLAARFSREQQDAVSLLKSGIATRNPAFNRMIDEIERVVLRSRAPVLLTGPTGAGKSFLARRVFELKKGRHQLSGGFVEVNCATIRGDGAMSALFGHVKGAFTGAQGERTGWLRSAHQGLLFLDEIGELGLDEQAMLLKAIEEKRFYPVGGDKEVQSDFQLIAGTNRDLRAEVRAGRFREDLFARINLWTYRLPGLAERPEDVEPNLDYELARQARELGSQVRFNKEARQAWLDFAVSPQACWRGNFRDLAASVTRMMTLADSGRIDTGAVAAEIARLGESWQDGSAPDANYNQDACGQGLAQALLDPAVLAATDPFDLVQLDYVLAVCRRSRSQAEAGRALFAVSRLGKRHSNDSDRLAKYLGKFGLTFAAASPA</sequence>
<evidence type="ECO:0000256" key="2">
    <source>
        <dbReference type="ARBA" id="ARBA00022840"/>
    </source>
</evidence>
<dbReference type="InterPro" id="IPR009715">
    <property type="entry name" value="RtcR"/>
</dbReference>
<keyword evidence="2" id="KW-0067">ATP-binding</keyword>
<dbReference type="Gene3D" id="1.10.8.60">
    <property type="match status" value="1"/>
</dbReference>
<comment type="caution">
    <text evidence="4">The sequence shown here is derived from an EMBL/GenBank/DDBJ whole genome shotgun (WGS) entry which is preliminary data.</text>
</comment>
<dbReference type="InterPro" id="IPR027417">
    <property type="entry name" value="P-loop_NTPase"/>
</dbReference>
<evidence type="ECO:0000313" key="5">
    <source>
        <dbReference type="Proteomes" id="UP001216674"/>
    </source>
</evidence>
<dbReference type="Gene3D" id="3.40.50.300">
    <property type="entry name" value="P-loop containing nucleotide triphosphate hydrolases"/>
    <property type="match status" value="1"/>
</dbReference>
<dbReference type="PANTHER" id="PTHR32071:SF14">
    <property type="entry name" value="TRANSCRIPTIONAL REGULATORY PROTEIN RTCR"/>
    <property type="match status" value="1"/>
</dbReference>
<keyword evidence="5" id="KW-1185">Reference proteome</keyword>
<feature type="domain" description="Sigma-54 factor interaction" evidence="3">
    <location>
        <begin position="183"/>
        <end position="421"/>
    </location>
</feature>
<evidence type="ECO:0000256" key="1">
    <source>
        <dbReference type="ARBA" id="ARBA00022741"/>
    </source>
</evidence>
<reference evidence="4 5" key="1">
    <citation type="submission" date="2023-03" db="EMBL/GenBank/DDBJ databases">
        <title>Draft assemblies of triclosan tolerant bacteria isolated from returned activated sludge.</title>
        <authorList>
            <person name="Van Hamelsveld S."/>
        </authorList>
    </citation>
    <scope>NUCLEOTIDE SEQUENCE [LARGE SCALE GENOMIC DNA]</scope>
    <source>
        <strain evidence="4 5">GW210010_S58</strain>
    </source>
</reference>
<keyword evidence="1" id="KW-0547">Nucleotide-binding</keyword>
<dbReference type="InterPro" id="IPR017183">
    <property type="entry name" value="Sigma54_dep_tscrpt_act_RtcR"/>
</dbReference>
<gene>
    <name evidence="4" type="primary">rtcR</name>
    <name evidence="4" type="ORF">P3W85_06075</name>
</gene>
<dbReference type="PANTHER" id="PTHR32071">
    <property type="entry name" value="TRANSCRIPTIONAL REGULATORY PROTEIN"/>
    <property type="match status" value="1"/>
</dbReference>
<dbReference type="CDD" id="cd00009">
    <property type="entry name" value="AAA"/>
    <property type="match status" value="1"/>
</dbReference>
<organism evidence="4 5">
    <name type="scientific">Cupriavidus basilensis</name>
    <dbReference type="NCBI Taxonomy" id="68895"/>
    <lineage>
        <taxon>Bacteria</taxon>
        <taxon>Pseudomonadati</taxon>
        <taxon>Pseudomonadota</taxon>
        <taxon>Betaproteobacteria</taxon>
        <taxon>Burkholderiales</taxon>
        <taxon>Burkholderiaceae</taxon>
        <taxon>Cupriavidus</taxon>
    </lineage>
</organism>
<dbReference type="Proteomes" id="UP001216674">
    <property type="component" value="Unassembled WGS sequence"/>
</dbReference>
<dbReference type="NCBIfam" id="NF038308">
    <property type="entry name" value="RNA_repair_RtcR"/>
    <property type="match status" value="1"/>
</dbReference>
<proteinExistence type="predicted"/>
<protein>
    <submittedName>
        <fullName evidence="4">RNA repair transcriptional activator RtcR</fullName>
    </submittedName>
</protein>
<accession>A0ABT6AJB8</accession>